<feature type="transmembrane region" description="Helical" evidence="5">
    <location>
        <begin position="344"/>
        <end position="364"/>
    </location>
</feature>
<comment type="subcellular location">
    <subcellularLocation>
        <location evidence="1">Membrane</location>
        <topology evidence="1">Multi-pass membrane protein</topology>
    </subcellularLocation>
</comment>
<feature type="transmembrane region" description="Helical" evidence="5">
    <location>
        <begin position="176"/>
        <end position="196"/>
    </location>
</feature>
<name>A0ABT1LE49_9HYPH</name>
<protein>
    <submittedName>
        <fullName evidence="7">O-antigen ligase family protein</fullName>
    </submittedName>
</protein>
<feature type="domain" description="O-antigen ligase-related" evidence="6">
    <location>
        <begin position="210"/>
        <end position="355"/>
    </location>
</feature>
<dbReference type="GO" id="GO:0016874">
    <property type="term" value="F:ligase activity"/>
    <property type="evidence" value="ECO:0007669"/>
    <property type="project" value="UniProtKB-KW"/>
</dbReference>
<feature type="transmembrane region" description="Helical" evidence="5">
    <location>
        <begin position="203"/>
        <end position="219"/>
    </location>
</feature>
<feature type="transmembrane region" description="Helical" evidence="5">
    <location>
        <begin position="83"/>
        <end position="104"/>
    </location>
</feature>
<dbReference type="InterPro" id="IPR051533">
    <property type="entry name" value="WaaL-like"/>
</dbReference>
<dbReference type="InterPro" id="IPR007016">
    <property type="entry name" value="O-antigen_ligase-rel_domated"/>
</dbReference>
<evidence type="ECO:0000313" key="7">
    <source>
        <dbReference type="EMBL" id="MCP8939775.1"/>
    </source>
</evidence>
<dbReference type="Proteomes" id="UP001205890">
    <property type="component" value="Unassembled WGS sequence"/>
</dbReference>
<keyword evidence="7" id="KW-0436">Ligase</keyword>
<feature type="transmembrane region" description="Helical" evidence="5">
    <location>
        <begin position="250"/>
        <end position="271"/>
    </location>
</feature>
<evidence type="ECO:0000259" key="6">
    <source>
        <dbReference type="Pfam" id="PF04932"/>
    </source>
</evidence>
<keyword evidence="2 5" id="KW-0812">Transmembrane</keyword>
<proteinExistence type="predicted"/>
<feature type="transmembrane region" description="Helical" evidence="5">
    <location>
        <begin position="376"/>
        <end position="394"/>
    </location>
</feature>
<reference evidence="7 8" key="1">
    <citation type="submission" date="2022-07" db="EMBL/GenBank/DDBJ databases">
        <authorList>
            <person name="Li W.-J."/>
            <person name="Deng Q.-Q."/>
        </authorList>
    </citation>
    <scope>NUCLEOTIDE SEQUENCE [LARGE SCALE GENOMIC DNA]</scope>
    <source>
        <strain evidence="7 8">SYSU M60028</strain>
    </source>
</reference>
<feature type="transmembrane region" description="Helical" evidence="5">
    <location>
        <begin position="54"/>
        <end position="71"/>
    </location>
</feature>
<dbReference type="EMBL" id="JANCLU010000014">
    <property type="protein sequence ID" value="MCP8939775.1"/>
    <property type="molecule type" value="Genomic_DNA"/>
</dbReference>
<evidence type="ECO:0000256" key="2">
    <source>
        <dbReference type="ARBA" id="ARBA00022692"/>
    </source>
</evidence>
<feature type="transmembrane region" description="Helical" evidence="5">
    <location>
        <begin position="23"/>
        <end position="42"/>
    </location>
</feature>
<sequence length="429" mass="45622">MSYALPIGAPAVARRPGTSTLELAFLVGGGVVFATQVLQVFFRSDMDFGGANASPAAARVFAAFYAGLLVLSVGRRRGLTGTALAAPLFLVLLAFPLASLYWSVNRGATLSPAIAVFGTGLLGFYLAMRFDMRQLIVVLGLIYGLAGLGSTVLALAVPSKGVMDGVWAGAWSGLYVHKNSLGAGAAIGAVVLIYAIGLTRGPLRVFFMAALAATLLALVKAHSATALVNMALLVCVMLWARLAQKSPGRTIPLTLAGFGLLALLVLEVLVVDGLDPFFQLVGRSADISGRLPLWEITLQYVGARPLLGYGYEAFWIPFSSQVEFVASVVHYRPFYSHNGITETLLNGGVVLVALVVTAYVVSTARALRLLLSGERRFYATFPLVFMAFFLVANLTESRILFRNDLIWTLFVTVGVMLAVRSRAARAPAP</sequence>
<keyword evidence="3 5" id="KW-1133">Transmembrane helix</keyword>
<evidence type="ECO:0000256" key="1">
    <source>
        <dbReference type="ARBA" id="ARBA00004141"/>
    </source>
</evidence>
<feature type="transmembrane region" description="Helical" evidence="5">
    <location>
        <begin position="400"/>
        <end position="419"/>
    </location>
</feature>
<dbReference type="Pfam" id="PF04932">
    <property type="entry name" value="Wzy_C"/>
    <property type="match status" value="1"/>
</dbReference>
<dbReference type="PANTHER" id="PTHR37422">
    <property type="entry name" value="TEICHURONIC ACID BIOSYNTHESIS PROTEIN TUAE"/>
    <property type="match status" value="1"/>
</dbReference>
<keyword evidence="8" id="KW-1185">Reference proteome</keyword>
<comment type="caution">
    <text evidence="7">The sequence shown here is derived from an EMBL/GenBank/DDBJ whole genome shotgun (WGS) entry which is preliminary data.</text>
</comment>
<organism evidence="7 8">
    <name type="scientific">Alsobacter ponti</name>
    <dbReference type="NCBI Taxonomy" id="2962936"/>
    <lineage>
        <taxon>Bacteria</taxon>
        <taxon>Pseudomonadati</taxon>
        <taxon>Pseudomonadota</taxon>
        <taxon>Alphaproteobacteria</taxon>
        <taxon>Hyphomicrobiales</taxon>
        <taxon>Alsobacteraceae</taxon>
        <taxon>Alsobacter</taxon>
    </lineage>
</organism>
<feature type="transmembrane region" description="Helical" evidence="5">
    <location>
        <begin position="110"/>
        <end position="128"/>
    </location>
</feature>
<gene>
    <name evidence="7" type="ORF">NK718_14700</name>
</gene>
<evidence type="ECO:0000256" key="4">
    <source>
        <dbReference type="ARBA" id="ARBA00023136"/>
    </source>
</evidence>
<feature type="transmembrane region" description="Helical" evidence="5">
    <location>
        <begin position="225"/>
        <end position="243"/>
    </location>
</feature>
<keyword evidence="4 5" id="KW-0472">Membrane</keyword>
<evidence type="ECO:0000256" key="5">
    <source>
        <dbReference type="SAM" id="Phobius"/>
    </source>
</evidence>
<feature type="transmembrane region" description="Helical" evidence="5">
    <location>
        <begin position="135"/>
        <end position="156"/>
    </location>
</feature>
<accession>A0ABT1LE49</accession>
<evidence type="ECO:0000313" key="8">
    <source>
        <dbReference type="Proteomes" id="UP001205890"/>
    </source>
</evidence>
<evidence type="ECO:0000256" key="3">
    <source>
        <dbReference type="ARBA" id="ARBA00022989"/>
    </source>
</evidence>
<dbReference type="PANTHER" id="PTHR37422:SF17">
    <property type="entry name" value="O-ANTIGEN LIGASE"/>
    <property type="match status" value="1"/>
</dbReference>
<dbReference type="RefSeq" id="WP_254743711.1">
    <property type="nucleotide sequence ID" value="NZ_JANCLU010000014.1"/>
</dbReference>